<dbReference type="Gramene" id="TraesJAG2D03G01160640.1">
    <property type="protein sequence ID" value="TraesJAG2D03G01160640.1"/>
    <property type="gene ID" value="TraesJAG2D03G01160640"/>
</dbReference>
<evidence type="ECO:0000256" key="2">
    <source>
        <dbReference type="ARBA" id="ARBA00022723"/>
    </source>
</evidence>
<dbReference type="Gramene" id="TraesSTA2D03G01142910.1">
    <property type="protein sequence ID" value="TraesSTA2D03G01142910.1"/>
    <property type="gene ID" value="TraesSTA2D03G01142910"/>
</dbReference>
<evidence type="ECO:0000256" key="5">
    <source>
        <dbReference type="ARBA" id="ARBA00023049"/>
    </source>
</evidence>
<dbReference type="Gramene" id="TraesCS2D03G0456600.1">
    <property type="protein sequence ID" value="TraesCS2D03G0456600.1.CDS"/>
    <property type="gene ID" value="TraesCS2D03G0456600"/>
</dbReference>
<gene>
    <name evidence="8" type="primary">LOC123052452</name>
</gene>
<keyword evidence="2" id="KW-0479">Metal-binding</keyword>
<evidence type="ECO:0000313" key="8">
    <source>
        <dbReference type="EnsemblPlants" id="TraesCS2D02G217800.1"/>
    </source>
</evidence>
<dbReference type="Gramene" id="TraesRN2D0100488400.1">
    <property type="protein sequence ID" value="TraesRN2D0100488400.1"/>
    <property type="gene ID" value="TraesRN2D0100488400"/>
</dbReference>
<sequence length="230" mass="25927">MSGYGASNIVDRLHPESVRVYLITSELVRAVHRGLAIKSLKQGDDPEAARRHTAHLDGLDWDVILVRDKEFRARSTPSGKIILHTGCFDLLKTDEEIASIIAHEIGHIVARHSVERNLYRRSWFPSCLRHYLLQRQELEADHIGILLLGAAGYDPRIAPATIETVKEKLGSRKACATHPSTETRLQLLSQHKVMEEALELYREVKANYSLCLTLRSMAASPEFGRFLLGE</sequence>
<keyword evidence="9" id="KW-1185">Reference proteome</keyword>
<dbReference type="OrthoDB" id="1418575at2759"/>
<dbReference type="SMR" id="A0A1D5UZB0"/>
<dbReference type="Gramene" id="TraesJUL2D03G01160430.1">
    <property type="protein sequence ID" value="TraesJUL2D03G01160430.1"/>
    <property type="gene ID" value="TraesJUL2D03G01160430"/>
</dbReference>
<comment type="similarity">
    <text evidence="6">Belongs to the peptidase M48 family.</text>
</comment>
<dbReference type="Gramene" id="TraesCLE_scaffold_047289_01G000500.1">
    <property type="protein sequence ID" value="TraesCLE_scaffold_047289_01G000500.1"/>
    <property type="gene ID" value="TraesCLE_scaffold_047289_01G000500"/>
</dbReference>
<evidence type="ECO:0000256" key="3">
    <source>
        <dbReference type="ARBA" id="ARBA00022801"/>
    </source>
</evidence>
<dbReference type="Gramene" id="TraesCS2D02G217800.1">
    <property type="protein sequence ID" value="TraesCS2D02G217800.1"/>
    <property type="gene ID" value="TraesCS2D02G217800"/>
</dbReference>
<dbReference type="InterPro" id="IPR001915">
    <property type="entry name" value="Peptidase_M48"/>
</dbReference>
<dbReference type="GO" id="GO:0004222">
    <property type="term" value="F:metalloendopeptidase activity"/>
    <property type="evidence" value="ECO:0000318"/>
    <property type="project" value="GO_Central"/>
</dbReference>
<dbReference type="RefSeq" id="XP_044331572.1">
    <property type="nucleotide sequence ID" value="XM_044475637.1"/>
</dbReference>
<dbReference type="GO" id="GO:0046872">
    <property type="term" value="F:metal ion binding"/>
    <property type="evidence" value="ECO:0007669"/>
    <property type="project" value="UniProtKB-KW"/>
</dbReference>
<accession>A0A1D5UZB0</accession>
<proteinExistence type="inferred from homology"/>
<dbReference type="STRING" id="4565.A0A1D5UZB0"/>
<comment type="cofactor">
    <cofactor evidence="6">
        <name>Zn(2+)</name>
        <dbReference type="ChEBI" id="CHEBI:29105"/>
    </cofactor>
    <text evidence="6">Binds 1 zinc ion per subunit.</text>
</comment>
<dbReference type="Gramene" id="TraesPARA_EIv1.0_0674050.1">
    <property type="protein sequence ID" value="TraesPARA_EIv1.0_0674050.1.CDS"/>
    <property type="gene ID" value="TraesPARA_EIv1.0_0674050"/>
</dbReference>
<reference evidence="8" key="1">
    <citation type="submission" date="2018-08" db="EMBL/GenBank/DDBJ databases">
        <authorList>
            <person name="Rossello M."/>
        </authorList>
    </citation>
    <scope>NUCLEOTIDE SEQUENCE [LARGE SCALE GENOMIC DNA]</scope>
    <source>
        <strain evidence="8">cv. Chinese Spring</strain>
    </source>
</reference>
<dbReference type="Gramene" id="TraesROB_scaffold_052817_01G000400.1">
    <property type="protein sequence ID" value="TraesROB_scaffold_052817_01G000400.1"/>
    <property type="gene ID" value="TraesROB_scaffold_052817_01G000400"/>
</dbReference>
<dbReference type="PANTHER" id="PTHR22726:SF1">
    <property type="entry name" value="METALLOENDOPEPTIDASE OMA1, MITOCHONDRIAL"/>
    <property type="match status" value="1"/>
</dbReference>
<dbReference type="Gramene" id="TraesLDM2D03G01154750.1">
    <property type="protein sequence ID" value="TraesLDM2D03G01154750.1"/>
    <property type="gene ID" value="TraesLDM2D03G01154750"/>
</dbReference>
<evidence type="ECO:0000313" key="9">
    <source>
        <dbReference type="Proteomes" id="UP000019116"/>
    </source>
</evidence>
<dbReference type="EnsemblPlants" id="TraesCS2D02G217800.1">
    <property type="protein sequence ID" value="TraesCS2D02G217800.1"/>
    <property type="gene ID" value="TraesCS2D02G217800"/>
</dbReference>
<dbReference type="OMA" id="CAMACYD"/>
<feature type="domain" description="Peptidase M48" evidence="7">
    <location>
        <begin position="54"/>
        <end position="118"/>
    </location>
</feature>
<protein>
    <recommendedName>
        <fullName evidence="7">Peptidase M48 domain-containing protein</fullName>
    </recommendedName>
</protein>
<name>A0A1D5UZB0_WHEAT</name>
<dbReference type="Proteomes" id="UP000019116">
    <property type="component" value="Chromosome 2D"/>
</dbReference>
<dbReference type="GeneID" id="123052452"/>
<evidence type="ECO:0000256" key="1">
    <source>
        <dbReference type="ARBA" id="ARBA00022670"/>
    </source>
</evidence>
<dbReference type="AlphaFoldDB" id="A0A1D5UZB0"/>
<dbReference type="InterPro" id="IPR051156">
    <property type="entry name" value="Mito/Outer_Membr_Metalloprot"/>
</dbReference>
<organism evidence="8">
    <name type="scientific">Triticum aestivum</name>
    <name type="common">Wheat</name>
    <dbReference type="NCBI Taxonomy" id="4565"/>
    <lineage>
        <taxon>Eukaryota</taxon>
        <taxon>Viridiplantae</taxon>
        <taxon>Streptophyta</taxon>
        <taxon>Embryophyta</taxon>
        <taxon>Tracheophyta</taxon>
        <taxon>Spermatophyta</taxon>
        <taxon>Magnoliopsida</taxon>
        <taxon>Liliopsida</taxon>
        <taxon>Poales</taxon>
        <taxon>Poaceae</taxon>
        <taxon>BOP clade</taxon>
        <taxon>Pooideae</taxon>
        <taxon>Triticodae</taxon>
        <taxon>Triticeae</taxon>
        <taxon>Triticinae</taxon>
        <taxon>Triticum</taxon>
    </lineage>
</organism>
<feature type="domain" description="Peptidase M48" evidence="7">
    <location>
        <begin position="134"/>
        <end position="190"/>
    </location>
</feature>
<keyword evidence="4 6" id="KW-0862">Zinc</keyword>
<dbReference type="Gramene" id="TraesSYM2D03G01168670.1">
    <property type="protein sequence ID" value="TraesSYM2D03G01168670.1"/>
    <property type="gene ID" value="TraesSYM2D03G01168670"/>
</dbReference>
<dbReference type="Gramene" id="TraesWEE_scaffold_077448_01G000400.1">
    <property type="protein sequence ID" value="TraesWEE_scaffold_077448_01G000400.1"/>
    <property type="gene ID" value="TraesWEE_scaffold_077448_01G000400"/>
</dbReference>
<keyword evidence="3 6" id="KW-0378">Hydrolase</keyword>
<dbReference type="GO" id="GO:0016020">
    <property type="term" value="C:membrane"/>
    <property type="evidence" value="ECO:0000318"/>
    <property type="project" value="GO_Central"/>
</dbReference>
<evidence type="ECO:0000256" key="6">
    <source>
        <dbReference type="RuleBase" id="RU003983"/>
    </source>
</evidence>
<evidence type="ECO:0000256" key="4">
    <source>
        <dbReference type="ARBA" id="ARBA00022833"/>
    </source>
</evidence>
<reference evidence="8" key="2">
    <citation type="submission" date="2018-10" db="UniProtKB">
        <authorList>
            <consortium name="EnsemblPlants"/>
        </authorList>
    </citation>
    <scope>IDENTIFICATION</scope>
</reference>
<dbReference type="Pfam" id="PF01435">
    <property type="entry name" value="Peptidase_M48"/>
    <property type="match status" value="2"/>
</dbReference>
<evidence type="ECO:0000259" key="7">
    <source>
        <dbReference type="Pfam" id="PF01435"/>
    </source>
</evidence>
<keyword evidence="5 6" id="KW-0482">Metalloprotease</keyword>
<dbReference type="PANTHER" id="PTHR22726">
    <property type="entry name" value="METALLOENDOPEPTIDASE OMA1"/>
    <property type="match status" value="1"/>
</dbReference>
<dbReference type="Gene3D" id="3.30.2010.10">
    <property type="entry name" value="Metalloproteases ('zincins'), catalytic domain"/>
    <property type="match status" value="1"/>
</dbReference>
<dbReference type="GO" id="GO:0051603">
    <property type="term" value="P:proteolysis involved in protein catabolic process"/>
    <property type="evidence" value="ECO:0000318"/>
    <property type="project" value="GO_Central"/>
</dbReference>
<dbReference type="Gramene" id="TraesCAD_scaffold_045927_01G000200.1">
    <property type="protein sequence ID" value="TraesCAD_scaffold_045927_01G000200.1"/>
    <property type="gene ID" value="TraesCAD_scaffold_045927_01G000200"/>
</dbReference>
<keyword evidence="1 6" id="KW-0645">Protease</keyword>